<comment type="caution">
    <text evidence="1">The sequence shown here is derived from an EMBL/GenBank/DDBJ whole genome shotgun (WGS) entry which is preliminary data.</text>
</comment>
<proteinExistence type="predicted"/>
<evidence type="ECO:0000313" key="1">
    <source>
        <dbReference type="EMBL" id="KAJ9067532.1"/>
    </source>
</evidence>
<organism evidence="1 2">
    <name type="scientific">Entomophthora muscae</name>
    <dbReference type="NCBI Taxonomy" id="34485"/>
    <lineage>
        <taxon>Eukaryota</taxon>
        <taxon>Fungi</taxon>
        <taxon>Fungi incertae sedis</taxon>
        <taxon>Zoopagomycota</taxon>
        <taxon>Entomophthoromycotina</taxon>
        <taxon>Entomophthoromycetes</taxon>
        <taxon>Entomophthorales</taxon>
        <taxon>Entomophthoraceae</taxon>
        <taxon>Entomophthora</taxon>
    </lineage>
</organism>
<evidence type="ECO:0000313" key="2">
    <source>
        <dbReference type="Proteomes" id="UP001165960"/>
    </source>
</evidence>
<reference evidence="1" key="1">
    <citation type="submission" date="2022-04" db="EMBL/GenBank/DDBJ databases">
        <title>Genome of the entomopathogenic fungus Entomophthora muscae.</title>
        <authorList>
            <person name="Elya C."/>
            <person name="Lovett B.R."/>
            <person name="Lee E."/>
            <person name="Macias A.M."/>
            <person name="Hajek A.E."/>
            <person name="De Bivort B.L."/>
            <person name="Kasson M.T."/>
            <person name="De Fine Licht H.H."/>
            <person name="Stajich J.E."/>
        </authorList>
    </citation>
    <scope>NUCLEOTIDE SEQUENCE</scope>
    <source>
        <strain evidence="1">Berkeley</strain>
    </source>
</reference>
<name>A0ACC2SZK5_9FUNG</name>
<protein>
    <submittedName>
        <fullName evidence="1">RNA-binding ribosome biosynthesis protein mak21</fullName>
    </submittedName>
</protein>
<gene>
    <name evidence="1" type="primary">MAK21_3</name>
    <name evidence="1" type="ORF">DSO57_1038284</name>
</gene>
<keyword evidence="2" id="KW-1185">Reference proteome</keyword>
<accession>A0ACC2SZK5</accession>
<sequence length="1042" mass="116958">MMDRKNSRITPQKRNDKPPSKGLAKPVYKIDTVGVKPKIYVRFSEEGDLVENFDKPDPLATVKASNPEKNNFKMEDKFKGNTAAINKKTITNSETQKNKAPGKFATGSTDSARLLKEISSLGGSKQDFEFLKDVDSDEEVYISVEEDSNDKETTGKAPNLSDLGKFIKSLGISKIKLEDLDDPEVTASESETEVEDQKVRSKDTDESNAAREEPEPEIEFDPKESVVTSQQTSRAFSSSSHLKPNQALFYPLEKPLFESIPAWYELPLAEVSEGQAFSVDYARSLRDQAKVLLDQENELVSKKAKRSSDRGLLEEIMRSGTLNDKILALTLRVRGAPLHHMTELGKLLTMMARNNRRESLPCLNSFKDLCSGNLLPSDRKLKFFEDQPLSGANVTQKHLVLWYFEDYLKKAFYNFLLLAEARSHDPVGLAKHNMLGHFFDILSSKPEQEANLLTLVVNKLGDKENKVASKASYILLQLIELHPQMKGIVAAEVRALVERPNISLRAQYYASVTLNQFVLTNKEVSVANLLVDIYFDLFKKFMSATKTSVPVKETTKKPRHKARTNDKNKPKAPEPTDNEEMISSAVAAVLTGVNRAFPFSKVEPAALERHIETLFRICQTFSFNASIQSLNLLFQISGTHTKVRPRFIKSLYSTLLDPRVIHSSKQALHLNLLFRVLKAEENVSVVAAFMKRMCQVASWHQPPYVNGLIFLIFKLSHFHPIIKNAITHPEDIAPPVDATEDEVINSSGYSGRDDNPAGSKAEYTCLWELGLLLRHFHPTVAHYTRQVLSLEPITEQPQLHHHTLMHFLDRFAFRNAKKSQNSELRGSSIMQPMLGLGGTSGIVWAKGISESSSTNSEFFSSKKPSEVSADNMFFHKYFSLAKQPIKKKAPAAEYGSDGEEEFFKSLIGGMEANEDDEDVDFDDDDMAFNDEDAGSDEEHDLKYAGDAPGFEDFSDVEGQAIGSQDEDSDEGDLEFELDSDDGTSGKLAFLKRSLAAESSEEEEEEEVNENTKRNRAMRERKKKLKALPTFASMEDYADMLSD</sequence>
<dbReference type="Proteomes" id="UP001165960">
    <property type="component" value="Unassembled WGS sequence"/>
</dbReference>
<dbReference type="EMBL" id="QTSX02004021">
    <property type="protein sequence ID" value="KAJ9067532.1"/>
    <property type="molecule type" value="Genomic_DNA"/>
</dbReference>